<dbReference type="Pfam" id="PF18909">
    <property type="entry name" value="dGTP_diPhyd_N"/>
    <property type="match status" value="1"/>
</dbReference>
<dbReference type="InterPro" id="IPR044038">
    <property type="entry name" value="dATP/dGTP_diPOhydrolase_N"/>
</dbReference>
<dbReference type="Proteomes" id="UP000056732">
    <property type="component" value="Unassembled WGS sequence"/>
</dbReference>
<dbReference type="AlphaFoldDB" id="A0AAW3NGZ5"/>
<sequence length="117" mass="13166">MTRTGEIVDTQDGEPRGLKFDGGKPRFSLLRFGCAKALEGVARVLTFGAKKYAAHSWREVEEGVDRYWSAMERHMNEIAKHGLDSRDPESGELHIDHVNCNGVFLAELIRKQHGIES</sequence>
<organism evidence="2 3">
    <name type="scientific">Burkholderia ubonensis</name>
    <dbReference type="NCBI Taxonomy" id="101571"/>
    <lineage>
        <taxon>Bacteria</taxon>
        <taxon>Pseudomonadati</taxon>
        <taxon>Pseudomonadota</taxon>
        <taxon>Betaproteobacteria</taxon>
        <taxon>Burkholderiales</taxon>
        <taxon>Burkholderiaceae</taxon>
        <taxon>Burkholderia</taxon>
        <taxon>Burkholderia cepacia complex</taxon>
    </lineage>
</organism>
<reference evidence="2 3" key="1">
    <citation type="submission" date="2015-11" db="EMBL/GenBank/DDBJ databases">
        <title>Expanding the genomic diversity of Burkholderia species for the development of highly accurate diagnostics.</title>
        <authorList>
            <person name="Sahl J."/>
            <person name="Keim P."/>
            <person name="Wagner D."/>
        </authorList>
    </citation>
    <scope>NUCLEOTIDE SEQUENCE [LARGE SCALE GENOMIC DNA]</scope>
    <source>
        <strain evidence="2 3">MSMB1137WGS</strain>
    </source>
</reference>
<gene>
    <name evidence="2" type="ORF">WK53_28135</name>
</gene>
<feature type="domain" description="dATP/dGTP diphosphohydrolase N-terminal" evidence="1">
    <location>
        <begin position="17"/>
        <end position="115"/>
    </location>
</feature>
<accession>A0AAW3NGZ5</accession>
<evidence type="ECO:0000313" key="3">
    <source>
        <dbReference type="Proteomes" id="UP000056732"/>
    </source>
</evidence>
<protein>
    <recommendedName>
        <fullName evidence="1">dATP/dGTP diphosphohydrolase N-terminal domain-containing protein</fullName>
    </recommendedName>
</protein>
<dbReference type="EMBL" id="LPDO01000040">
    <property type="protein sequence ID" value="KVT57925.1"/>
    <property type="molecule type" value="Genomic_DNA"/>
</dbReference>
<proteinExistence type="predicted"/>
<comment type="caution">
    <text evidence="2">The sequence shown here is derived from an EMBL/GenBank/DDBJ whole genome shotgun (WGS) entry which is preliminary data.</text>
</comment>
<evidence type="ECO:0000313" key="2">
    <source>
        <dbReference type="EMBL" id="KVT57925.1"/>
    </source>
</evidence>
<evidence type="ECO:0000259" key="1">
    <source>
        <dbReference type="Pfam" id="PF18909"/>
    </source>
</evidence>
<name>A0AAW3NGZ5_9BURK</name>